<evidence type="ECO:0000256" key="1">
    <source>
        <dbReference type="SAM" id="MobiDB-lite"/>
    </source>
</evidence>
<feature type="region of interest" description="Disordered" evidence="1">
    <location>
        <begin position="384"/>
        <end position="480"/>
    </location>
</feature>
<comment type="caution">
    <text evidence="2">The sequence shown here is derived from an EMBL/GenBank/DDBJ whole genome shotgun (WGS) entry which is preliminary data.</text>
</comment>
<feature type="compositionally biased region" description="Low complexity" evidence="1">
    <location>
        <begin position="434"/>
        <end position="453"/>
    </location>
</feature>
<proteinExistence type="predicted"/>
<dbReference type="AlphaFoldDB" id="A0A9P9IVB8"/>
<evidence type="ECO:0000313" key="2">
    <source>
        <dbReference type="EMBL" id="KAH7133666.1"/>
    </source>
</evidence>
<gene>
    <name evidence="2" type="ORF">EDB81DRAFT_887479</name>
</gene>
<dbReference type="Proteomes" id="UP000738349">
    <property type="component" value="Unassembled WGS sequence"/>
</dbReference>
<organism evidence="2 3">
    <name type="scientific">Dactylonectria macrodidyma</name>
    <dbReference type="NCBI Taxonomy" id="307937"/>
    <lineage>
        <taxon>Eukaryota</taxon>
        <taxon>Fungi</taxon>
        <taxon>Dikarya</taxon>
        <taxon>Ascomycota</taxon>
        <taxon>Pezizomycotina</taxon>
        <taxon>Sordariomycetes</taxon>
        <taxon>Hypocreomycetidae</taxon>
        <taxon>Hypocreales</taxon>
        <taxon>Nectriaceae</taxon>
        <taxon>Dactylonectria</taxon>
    </lineage>
</organism>
<feature type="compositionally biased region" description="Basic and acidic residues" evidence="1">
    <location>
        <begin position="464"/>
        <end position="476"/>
    </location>
</feature>
<sequence length="531" mass="60149">MAGGSLRTDVSQEAFVWIKSKRFLTPLTPCENSQQPGDPQSVRKSKRTGFFPLVCDFTSDPEPAKPTPVSTVIETENVKDPSQSKQPTISKVPRVKEIDPDFPSEYLPPAYDYHLFTYGFTKSSEAMTTQEQELQSIFTREKDHPSSVIPNAFIPLKEPHDRIAIDSEQCNATESYALDWLTFLSHTSNLIHNTMLDELGRQSITEKLWGYDLNDWKDNRFIKKLQEKFDGSHLVINWPRCKTQNAVMGNKSAVKIAKDFFGFNEVRSAEWLHRSAYSYGGLKTVGDAIDPETSQNATNLVFGTYKTYLKELVKERGEPKVKTVEKVDLMTTLYDWTFKLPGDSQYNVAKEYNFSLFSRKYPTRFEVDMDGYFNSLWPNYIESSDDEELSGSGNGSKLEVPSDEEENPLDELELEDFIERDDGSDGDGNDNDNESNGSYEQGSDSDESGGSSEDGADSTDDADECARQESLDREMQDLNDTVEVVNTPTYVAEEGMARSDHCYHCRSFLPSSKNRTEVLEFQRDTTKSFSS</sequence>
<dbReference type="OrthoDB" id="5427329at2759"/>
<evidence type="ECO:0000313" key="3">
    <source>
        <dbReference type="Proteomes" id="UP000738349"/>
    </source>
</evidence>
<name>A0A9P9IVB8_9HYPO</name>
<feature type="compositionally biased region" description="Acidic residues" evidence="1">
    <location>
        <begin position="454"/>
        <end position="463"/>
    </location>
</feature>
<dbReference type="EMBL" id="JAGMUV010000015">
    <property type="protein sequence ID" value="KAH7133666.1"/>
    <property type="molecule type" value="Genomic_DNA"/>
</dbReference>
<protein>
    <submittedName>
        <fullName evidence="2">Uncharacterized protein</fullName>
    </submittedName>
</protein>
<keyword evidence="3" id="KW-1185">Reference proteome</keyword>
<accession>A0A9P9IVB8</accession>
<reference evidence="2" key="1">
    <citation type="journal article" date="2021" name="Nat. Commun.">
        <title>Genetic determinants of endophytism in the Arabidopsis root mycobiome.</title>
        <authorList>
            <person name="Mesny F."/>
            <person name="Miyauchi S."/>
            <person name="Thiergart T."/>
            <person name="Pickel B."/>
            <person name="Atanasova L."/>
            <person name="Karlsson M."/>
            <person name="Huettel B."/>
            <person name="Barry K.W."/>
            <person name="Haridas S."/>
            <person name="Chen C."/>
            <person name="Bauer D."/>
            <person name="Andreopoulos W."/>
            <person name="Pangilinan J."/>
            <person name="LaButti K."/>
            <person name="Riley R."/>
            <person name="Lipzen A."/>
            <person name="Clum A."/>
            <person name="Drula E."/>
            <person name="Henrissat B."/>
            <person name="Kohler A."/>
            <person name="Grigoriev I.V."/>
            <person name="Martin F.M."/>
            <person name="Hacquard S."/>
        </authorList>
    </citation>
    <scope>NUCLEOTIDE SEQUENCE</scope>
    <source>
        <strain evidence="2">MPI-CAGE-AT-0147</strain>
    </source>
</reference>
<feature type="compositionally biased region" description="Acidic residues" evidence="1">
    <location>
        <begin position="401"/>
        <end position="433"/>
    </location>
</feature>